<name>A0A2T4TUU8_9BACT</name>
<dbReference type="RefSeq" id="WP_107564056.1">
    <property type="nucleotide sequence ID" value="NZ_NVQC01000039.1"/>
</dbReference>
<dbReference type="NCBIfam" id="NF047389">
    <property type="entry name" value="ATPase_Sll1717"/>
    <property type="match status" value="1"/>
</dbReference>
<dbReference type="InterPro" id="IPR059206">
    <property type="entry name" value="Sll1717-like"/>
</dbReference>
<dbReference type="OrthoDB" id="9135569at2"/>
<evidence type="ECO:0000313" key="1">
    <source>
        <dbReference type="EMBL" id="PTL34890.1"/>
    </source>
</evidence>
<keyword evidence="2" id="KW-1185">Reference proteome</keyword>
<reference evidence="1 2" key="1">
    <citation type="submission" date="2017-09" db="EMBL/GenBank/DDBJ databases">
        <title>Bloom of a denitrifying methanotroph, Candidatus Methylomirabilis limnetica, in a deep stratified lake.</title>
        <authorList>
            <person name="Graf J.S."/>
            <person name="Marchant H.K."/>
            <person name="Tienken D."/>
            <person name="Hach P.F."/>
            <person name="Brand A."/>
            <person name="Schubert C.J."/>
            <person name="Kuypers M.M."/>
            <person name="Milucka J."/>
        </authorList>
    </citation>
    <scope>NUCLEOTIDE SEQUENCE [LARGE SCALE GENOMIC DNA]</scope>
    <source>
        <strain evidence="1 2">Zug</strain>
    </source>
</reference>
<dbReference type="AlphaFoldDB" id="A0A2T4TUU8"/>
<accession>A0A2T4TUU8</accession>
<gene>
    <name evidence="1" type="ORF">CLG94_12670</name>
</gene>
<reference evidence="2" key="2">
    <citation type="journal article" date="2018" name="Environ. Microbiol.">
        <title>Bloom of a denitrifying methanotroph, 'Candidatus Methylomirabilis limnetica', in a deep stratified lake.</title>
        <authorList>
            <person name="Graf J.S."/>
            <person name="Mayr M.J."/>
            <person name="Marchant H.K."/>
            <person name="Tienken D."/>
            <person name="Hach P.F."/>
            <person name="Brand A."/>
            <person name="Schubert C.J."/>
            <person name="Kuypers M.M."/>
            <person name="Milucka J."/>
        </authorList>
    </citation>
    <scope>NUCLEOTIDE SEQUENCE [LARGE SCALE GENOMIC DNA]</scope>
    <source>
        <strain evidence="2">Zug</strain>
    </source>
</reference>
<sequence length="510" mass="58345">MHKHKVAANLLQVLDLGSSIAEQDTLLETARVETSSFTDLLADKVDLVPGTKGSGKTALFRIFVDFLPQHLLQYRKVVIAHGVQKHGDNIFHAFKEQFEELSEDDFVSFWCIYLTSLAHEQFIKGEIYQPYLQSAEAEIERFRRACEHARIPDIRAKKSLREIMAWTLNVLQAWAPRLRYKLPNEAGEVTLDLFGNPTTPHTTKQPGDQPDVPRFVAEIKETLEAVLHKCDLAIWLMIDRLDEVFPRRSELETRALRGLLRAMRLFTSQAIRVKVFLRDDMLEHVVMTDDGFTALTHLTARQADTLRWSPDQILTMLVKRLFADEGLRAYLGVDKARIEASQDYRLACYNMVFPPTVHSGVNQSPTLRWMYNHTMDGKGVVTPRDIIDLVTRAKQMQQDTFNTNPEGESSWLIGPQALLYGLVELSKRRRDTYLKAEFPHLWPNIEKFQGGKSEYSAGALQKLLGKSWRGAAVALVSVGFLRKRDRAGEPTFWVPYLYRKGMELTQGKSD</sequence>
<dbReference type="EMBL" id="NVQC01000039">
    <property type="protein sequence ID" value="PTL34890.1"/>
    <property type="molecule type" value="Genomic_DNA"/>
</dbReference>
<dbReference type="Proteomes" id="UP000241436">
    <property type="component" value="Unassembled WGS sequence"/>
</dbReference>
<comment type="caution">
    <text evidence="1">The sequence shown here is derived from an EMBL/GenBank/DDBJ whole genome shotgun (WGS) entry which is preliminary data.</text>
</comment>
<proteinExistence type="predicted"/>
<organism evidence="1 2">
    <name type="scientific">Candidatus Methylomirabilis limnetica</name>
    <dbReference type="NCBI Taxonomy" id="2033718"/>
    <lineage>
        <taxon>Bacteria</taxon>
        <taxon>Candidatus Methylomirabilota</taxon>
        <taxon>Candidatus Methylomirabilia</taxon>
        <taxon>Candidatus Methylomirabilales</taxon>
        <taxon>Candidatus Methylomirabilaceae</taxon>
        <taxon>Candidatus Methylomirabilis</taxon>
    </lineage>
</organism>
<protein>
    <submittedName>
        <fullName evidence="1">Uncharacterized protein</fullName>
    </submittedName>
</protein>
<evidence type="ECO:0000313" key="2">
    <source>
        <dbReference type="Proteomes" id="UP000241436"/>
    </source>
</evidence>